<keyword evidence="4" id="KW-0238">DNA-binding</keyword>
<keyword evidence="2 5" id="KW-0863">Zinc-finger</keyword>
<feature type="zinc finger region" description="C3H1-type" evidence="5">
    <location>
        <begin position="39"/>
        <end position="67"/>
    </location>
</feature>
<evidence type="ECO:0000256" key="2">
    <source>
        <dbReference type="ARBA" id="ARBA00022771"/>
    </source>
</evidence>
<evidence type="ECO:0000256" key="5">
    <source>
        <dbReference type="PROSITE-ProRule" id="PRU00723"/>
    </source>
</evidence>
<dbReference type="Proteomes" id="UP001341840">
    <property type="component" value="Unassembled WGS sequence"/>
</dbReference>
<evidence type="ECO:0000256" key="3">
    <source>
        <dbReference type="ARBA" id="ARBA00022833"/>
    </source>
</evidence>
<evidence type="ECO:0000256" key="6">
    <source>
        <dbReference type="SAM" id="MobiDB-lite"/>
    </source>
</evidence>
<feature type="domain" description="C3H1-type" evidence="7">
    <location>
        <begin position="39"/>
        <end position="67"/>
    </location>
</feature>
<dbReference type="Pfam" id="PF00642">
    <property type="entry name" value="zf-CCCH"/>
    <property type="match status" value="1"/>
</dbReference>
<evidence type="ECO:0000313" key="9">
    <source>
        <dbReference type="Proteomes" id="UP001341840"/>
    </source>
</evidence>
<sequence>MKMLPGDSKSKSKRKSRCQKNKLASLPPCNLNDKGLPLRPDKSACPEYTSLGICKFGAGCKFDHPTNPLQLSTIHSLDQQSCTNSAGVEVAWMGSNDPTIQQDLLTFFVKDLLSYLCM</sequence>
<dbReference type="PANTHER" id="PTHR12506:SF20">
    <property type="entry name" value="ZINC FINGER CCCH DOMAIN-CONTAINING PROTEIN 67"/>
    <property type="match status" value="1"/>
</dbReference>
<dbReference type="InterPro" id="IPR036855">
    <property type="entry name" value="Znf_CCCH_sf"/>
</dbReference>
<protein>
    <recommendedName>
        <fullName evidence="7">C3H1-type domain-containing protein</fullName>
    </recommendedName>
</protein>
<accession>A0ABU6RDQ8</accession>
<evidence type="ECO:0000313" key="8">
    <source>
        <dbReference type="EMBL" id="MED6121964.1"/>
    </source>
</evidence>
<dbReference type="PROSITE" id="PS50103">
    <property type="entry name" value="ZF_C3H1"/>
    <property type="match status" value="1"/>
</dbReference>
<dbReference type="InterPro" id="IPR050974">
    <property type="entry name" value="Plant_ZF_CCCH"/>
</dbReference>
<reference evidence="8 9" key="1">
    <citation type="journal article" date="2023" name="Plants (Basel)">
        <title>Bridging the Gap: Combining Genomics and Transcriptomics Approaches to Understand Stylosanthes scabra, an Orphan Legume from the Brazilian Caatinga.</title>
        <authorList>
            <person name="Ferreira-Neto J.R.C."/>
            <person name="da Silva M.D."/>
            <person name="Binneck E."/>
            <person name="de Melo N.F."/>
            <person name="da Silva R.H."/>
            <person name="de Melo A.L.T.M."/>
            <person name="Pandolfi V."/>
            <person name="Bustamante F.O."/>
            <person name="Brasileiro-Vidal A.C."/>
            <person name="Benko-Iseppon A.M."/>
        </authorList>
    </citation>
    <scope>NUCLEOTIDE SEQUENCE [LARGE SCALE GENOMIC DNA]</scope>
    <source>
        <tissue evidence="8">Leaves</tissue>
    </source>
</reference>
<feature type="compositionally biased region" description="Basic residues" evidence="6">
    <location>
        <begin position="11"/>
        <end position="20"/>
    </location>
</feature>
<gene>
    <name evidence="8" type="ORF">PIB30_035202</name>
</gene>
<feature type="region of interest" description="Disordered" evidence="6">
    <location>
        <begin position="1"/>
        <end position="28"/>
    </location>
</feature>
<evidence type="ECO:0000259" key="7">
    <source>
        <dbReference type="PROSITE" id="PS50103"/>
    </source>
</evidence>
<keyword evidence="1 5" id="KW-0479">Metal-binding</keyword>
<name>A0ABU6RDQ8_9FABA</name>
<dbReference type="InterPro" id="IPR000571">
    <property type="entry name" value="Znf_CCCH"/>
</dbReference>
<dbReference type="Gene3D" id="4.10.1000.10">
    <property type="entry name" value="Zinc finger, CCCH-type"/>
    <property type="match status" value="1"/>
</dbReference>
<organism evidence="8 9">
    <name type="scientific">Stylosanthes scabra</name>
    <dbReference type="NCBI Taxonomy" id="79078"/>
    <lineage>
        <taxon>Eukaryota</taxon>
        <taxon>Viridiplantae</taxon>
        <taxon>Streptophyta</taxon>
        <taxon>Embryophyta</taxon>
        <taxon>Tracheophyta</taxon>
        <taxon>Spermatophyta</taxon>
        <taxon>Magnoliopsida</taxon>
        <taxon>eudicotyledons</taxon>
        <taxon>Gunneridae</taxon>
        <taxon>Pentapetalae</taxon>
        <taxon>rosids</taxon>
        <taxon>fabids</taxon>
        <taxon>Fabales</taxon>
        <taxon>Fabaceae</taxon>
        <taxon>Papilionoideae</taxon>
        <taxon>50 kb inversion clade</taxon>
        <taxon>dalbergioids sensu lato</taxon>
        <taxon>Dalbergieae</taxon>
        <taxon>Pterocarpus clade</taxon>
        <taxon>Stylosanthes</taxon>
    </lineage>
</organism>
<evidence type="ECO:0000256" key="1">
    <source>
        <dbReference type="ARBA" id="ARBA00022723"/>
    </source>
</evidence>
<comment type="caution">
    <text evidence="8">The sequence shown here is derived from an EMBL/GenBank/DDBJ whole genome shotgun (WGS) entry which is preliminary data.</text>
</comment>
<dbReference type="PANTHER" id="PTHR12506">
    <property type="entry name" value="PROTEIN PHOSPHATASE RELATED"/>
    <property type="match status" value="1"/>
</dbReference>
<keyword evidence="3 5" id="KW-0862">Zinc</keyword>
<keyword evidence="9" id="KW-1185">Reference proteome</keyword>
<dbReference type="EMBL" id="JASCZI010030375">
    <property type="protein sequence ID" value="MED6121964.1"/>
    <property type="molecule type" value="Genomic_DNA"/>
</dbReference>
<dbReference type="SUPFAM" id="SSF90229">
    <property type="entry name" value="CCCH zinc finger"/>
    <property type="match status" value="1"/>
</dbReference>
<evidence type="ECO:0000256" key="4">
    <source>
        <dbReference type="ARBA" id="ARBA00023125"/>
    </source>
</evidence>
<proteinExistence type="predicted"/>